<organism evidence="1 2">
    <name type="scientific">Sphagnurus paluster</name>
    <dbReference type="NCBI Taxonomy" id="117069"/>
    <lineage>
        <taxon>Eukaryota</taxon>
        <taxon>Fungi</taxon>
        <taxon>Dikarya</taxon>
        <taxon>Basidiomycota</taxon>
        <taxon>Agaricomycotina</taxon>
        <taxon>Agaricomycetes</taxon>
        <taxon>Agaricomycetidae</taxon>
        <taxon>Agaricales</taxon>
        <taxon>Tricholomatineae</taxon>
        <taxon>Lyophyllaceae</taxon>
        <taxon>Sphagnurus</taxon>
    </lineage>
</organism>
<gene>
    <name evidence="1" type="ORF">H0H81_005578</name>
</gene>
<accession>A0A9P7K173</accession>
<name>A0A9P7K173_9AGAR</name>
<comment type="caution">
    <text evidence="1">The sequence shown here is derived from an EMBL/GenBank/DDBJ whole genome shotgun (WGS) entry which is preliminary data.</text>
</comment>
<dbReference type="OrthoDB" id="3151137at2759"/>
<keyword evidence="2" id="KW-1185">Reference proteome</keyword>
<dbReference type="EMBL" id="JABCKI010007133">
    <property type="protein sequence ID" value="KAG5633746.1"/>
    <property type="molecule type" value="Genomic_DNA"/>
</dbReference>
<dbReference type="AlphaFoldDB" id="A0A9P7K173"/>
<evidence type="ECO:0000313" key="1">
    <source>
        <dbReference type="EMBL" id="KAG5633746.1"/>
    </source>
</evidence>
<protein>
    <submittedName>
        <fullName evidence="1">Uncharacterized protein</fullName>
    </submittedName>
</protein>
<evidence type="ECO:0000313" key="2">
    <source>
        <dbReference type="Proteomes" id="UP000717328"/>
    </source>
</evidence>
<reference evidence="1" key="1">
    <citation type="submission" date="2021-02" db="EMBL/GenBank/DDBJ databases">
        <authorList>
            <person name="Nieuwenhuis M."/>
            <person name="Van De Peppel L.J.J."/>
        </authorList>
    </citation>
    <scope>NUCLEOTIDE SEQUENCE</scope>
    <source>
        <strain evidence="1">D49</strain>
    </source>
</reference>
<dbReference type="Proteomes" id="UP000717328">
    <property type="component" value="Unassembled WGS sequence"/>
</dbReference>
<reference evidence="1" key="2">
    <citation type="submission" date="2021-10" db="EMBL/GenBank/DDBJ databases">
        <title>Phylogenomics reveals ancestral predisposition of the termite-cultivated fungus Termitomyces towards a domesticated lifestyle.</title>
        <authorList>
            <person name="Auxier B."/>
            <person name="Grum-Grzhimaylo A."/>
            <person name="Cardenas M.E."/>
            <person name="Lodge J.D."/>
            <person name="Laessoe T."/>
            <person name="Pedersen O."/>
            <person name="Smith M.E."/>
            <person name="Kuyper T.W."/>
            <person name="Franco-Molano E.A."/>
            <person name="Baroni T.J."/>
            <person name="Aanen D.K."/>
        </authorList>
    </citation>
    <scope>NUCLEOTIDE SEQUENCE</scope>
    <source>
        <strain evidence="1">D49</strain>
    </source>
</reference>
<proteinExistence type="predicted"/>
<sequence>MLALSTLKKDGSFRQAKEVTNPIAKLEYCMRMIFMVESIRRSETRDLISAGQELERLSPWYTEKVDSTFNSLRSLQHRATSIALSTMGPPHIWWEDRLAFRTMLYQGNRIQFDDICKLFVELERLAVEAWEQDVLCGLGIRINYGNLVDDLTNRSVGYSFISETRNPFHANRDLLLEHILTSPTLRSRFISGIGPDGMPVWKKLELRAWLYKYSVFEGLLLVRAEMLGGAPGRMTELTAMTYKNVATTTHRNFMTFGKYLAMLVTYHKGTAISGGEKMIPHAFDGVTSDLLIQNLAIARPFAELAAQICHPTNSKIRQIYREHLFVNNGRLFNTDDVTQIMRQHSNPIIQYAIGVHSWRHICLAFKRKLCSSLEQLVEEEDTDTVEAQQASHSRKTENRIYGLSADSLSGVAEDVLPLYLDASTDWQIEAKTVPGGLGLTYEEARSINFDKLLHLSAFKRTSKNQQTNISNQEIVNQLATKIIPQITEQITASLLKSLAPALGTIVQDALLSVQGMIYHVFTRNVYI</sequence>